<protein>
    <submittedName>
        <fullName evidence="1">UPF0246 protein YaaA</fullName>
    </submittedName>
</protein>
<dbReference type="GO" id="GO:0033194">
    <property type="term" value="P:response to hydroperoxide"/>
    <property type="evidence" value="ECO:0007669"/>
    <property type="project" value="TreeGrafter"/>
</dbReference>
<dbReference type="EMBL" id="UOEW01000259">
    <property type="protein sequence ID" value="VAW40177.1"/>
    <property type="molecule type" value="Genomic_DNA"/>
</dbReference>
<gene>
    <name evidence="1" type="ORF">MNBD_GAMMA01-2133</name>
</gene>
<accession>A0A3B0VP83</accession>
<dbReference type="HAMAP" id="MF_00652">
    <property type="entry name" value="UPF0246"/>
    <property type="match status" value="1"/>
</dbReference>
<dbReference type="NCBIfam" id="NF002542">
    <property type="entry name" value="PRK02101.1-3"/>
    <property type="match status" value="1"/>
</dbReference>
<dbReference type="PANTHER" id="PTHR30283:SF4">
    <property type="entry name" value="PEROXIDE STRESS RESISTANCE PROTEIN YAAA"/>
    <property type="match status" value="1"/>
</dbReference>
<sequence>MLIILSPSKGQDFELAAPTQSYSIATQLNDSIELVRQLKKLSVTEIQNLMSLSDNLAKLNWQRYQDFKVPFNPQNAKQALFAFKGDVYSGINTSSMTDADFEYAQQHLIILSGLYGSLRPLDLIQPYRLEMKTKLANKRGNNLYQFWGNSITAQLNKSLALQQGKMIVNLASNEYWQAVRQKNLDAPVINIAFKENKDGKSRIIAIFAKKARGMMADFIIRNQIATLAELKEFNYSKYKFDKQASTASLLVFSRKQPAKK</sequence>
<name>A0A3B0VP83_9ZZZZ</name>
<organism evidence="1">
    <name type="scientific">hydrothermal vent metagenome</name>
    <dbReference type="NCBI Taxonomy" id="652676"/>
    <lineage>
        <taxon>unclassified sequences</taxon>
        <taxon>metagenomes</taxon>
        <taxon>ecological metagenomes</taxon>
    </lineage>
</organism>
<dbReference type="InterPro" id="IPR005583">
    <property type="entry name" value="YaaA"/>
</dbReference>
<evidence type="ECO:0000313" key="1">
    <source>
        <dbReference type="EMBL" id="VAW40177.1"/>
    </source>
</evidence>
<dbReference type="Pfam" id="PF03883">
    <property type="entry name" value="H2O2_YaaD"/>
    <property type="match status" value="1"/>
</dbReference>
<dbReference type="PANTHER" id="PTHR30283">
    <property type="entry name" value="PEROXIDE STRESS RESPONSE PROTEIN YAAA"/>
    <property type="match status" value="1"/>
</dbReference>
<reference evidence="1" key="1">
    <citation type="submission" date="2018-06" db="EMBL/GenBank/DDBJ databases">
        <authorList>
            <person name="Zhirakovskaya E."/>
        </authorList>
    </citation>
    <scope>NUCLEOTIDE SEQUENCE</scope>
</reference>
<dbReference type="GO" id="GO:0005829">
    <property type="term" value="C:cytosol"/>
    <property type="evidence" value="ECO:0007669"/>
    <property type="project" value="TreeGrafter"/>
</dbReference>
<proteinExistence type="inferred from homology"/>
<dbReference type="AlphaFoldDB" id="A0A3B0VP83"/>